<accession>A0A1I0X994</accession>
<feature type="transmembrane region" description="Helical" evidence="6">
    <location>
        <begin position="107"/>
        <end position="131"/>
    </location>
</feature>
<feature type="transmembrane region" description="Helical" evidence="6">
    <location>
        <begin position="289"/>
        <end position="312"/>
    </location>
</feature>
<dbReference type="InterPro" id="IPR027022">
    <property type="entry name" value="ABC_permease_BceB-typ"/>
</dbReference>
<dbReference type="GO" id="GO:0055085">
    <property type="term" value="P:transmembrane transport"/>
    <property type="evidence" value="ECO:0007669"/>
    <property type="project" value="UniProtKB-UniRule"/>
</dbReference>
<reference evidence="8 9" key="1">
    <citation type="submission" date="2016-10" db="EMBL/GenBank/DDBJ databases">
        <authorList>
            <person name="de Groot N.N."/>
        </authorList>
    </citation>
    <scope>NUCLEOTIDE SEQUENCE [LARGE SCALE GENOMIC DNA]</scope>
    <source>
        <strain evidence="8 9">DSM 12271</strain>
    </source>
</reference>
<gene>
    <name evidence="8" type="ORF">SAMN04488528_1007148</name>
</gene>
<dbReference type="RefSeq" id="WP_090039871.1">
    <property type="nucleotide sequence ID" value="NZ_FOKI01000007.1"/>
</dbReference>
<feature type="transmembrane region" description="Helical" evidence="6">
    <location>
        <begin position="597"/>
        <end position="619"/>
    </location>
</feature>
<evidence type="ECO:0000256" key="3">
    <source>
        <dbReference type="ARBA" id="ARBA00022692"/>
    </source>
</evidence>
<dbReference type="InterPro" id="IPR052536">
    <property type="entry name" value="ABC-4_Integral_Memb_Prot"/>
</dbReference>
<dbReference type="Proteomes" id="UP000198619">
    <property type="component" value="Unassembled WGS sequence"/>
</dbReference>
<feature type="transmembrane region" description="Helical" evidence="6">
    <location>
        <begin position="541"/>
        <end position="563"/>
    </location>
</feature>
<keyword evidence="3 6" id="KW-0812">Transmembrane</keyword>
<keyword evidence="6" id="KW-0813">Transport</keyword>
<evidence type="ECO:0000259" key="7">
    <source>
        <dbReference type="Pfam" id="PF02687"/>
    </source>
</evidence>
<dbReference type="PANTHER" id="PTHR46795:SF3">
    <property type="entry name" value="ABC TRANSPORTER PERMEASE"/>
    <property type="match status" value="1"/>
</dbReference>
<evidence type="ECO:0000256" key="2">
    <source>
        <dbReference type="ARBA" id="ARBA00022475"/>
    </source>
</evidence>
<evidence type="ECO:0000313" key="8">
    <source>
        <dbReference type="EMBL" id="SFA97247.1"/>
    </source>
</evidence>
<evidence type="ECO:0000256" key="4">
    <source>
        <dbReference type="ARBA" id="ARBA00022989"/>
    </source>
</evidence>
<dbReference type="STRING" id="84698.SAMN04488528_1007148"/>
<name>A0A1I0X994_9CLOT</name>
<feature type="transmembrane region" description="Helical" evidence="6">
    <location>
        <begin position="57"/>
        <end position="79"/>
    </location>
</feature>
<evidence type="ECO:0000256" key="1">
    <source>
        <dbReference type="ARBA" id="ARBA00004651"/>
    </source>
</evidence>
<dbReference type="Pfam" id="PF02687">
    <property type="entry name" value="FtsX"/>
    <property type="match status" value="1"/>
</dbReference>
<feature type="transmembrane region" description="Helical" evidence="6">
    <location>
        <begin position="151"/>
        <end position="175"/>
    </location>
</feature>
<feature type="transmembrane region" description="Helical" evidence="6">
    <location>
        <begin position="20"/>
        <end position="37"/>
    </location>
</feature>
<evidence type="ECO:0000256" key="6">
    <source>
        <dbReference type="PIRNR" id="PIRNR018968"/>
    </source>
</evidence>
<feature type="domain" description="ABC3 transporter permease C-terminal" evidence="7">
    <location>
        <begin position="63"/>
        <end position="175"/>
    </location>
</feature>
<dbReference type="AlphaFoldDB" id="A0A1I0X994"/>
<dbReference type="OrthoDB" id="9781780at2"/>
<feature type="transmembrane region" description="Helical" evidence="6">
    <location>
        <begin position="631"/>
        <end position="652"/>
    </location>
</feature>
<dbReference type="PANTHER" id="PTHR46795">
    <property type="entry name" value="ABC TRANSPORTER PERMEASE-RELATED-RELATED"/>
    <property type="match status" value="1"/>
</dbReference>
<dbReference type="GO" id="GO:0005886">
    <property type="term" value="C:plasma membrane"/>
    <property type="evidence" value="ECO:0007669"/>
    <property type="project" value="UniProtKB-SubCell"/>
</dbReference>
<feature type="transmembrane region" description="Helical" evidence="6">
    <location>
        <begin position="203"/>
        <end position="225"/>
    </location>
</feature>
<organism evidence="8 9">
    <name type="scientific">Clostridium frigidicarnis</name>
    <dbReference type="NCBI Taxonomy" id="84698"/>
    <lineage>
        <taxon>Bacteria</taxon>
        <taxon>Bacillati</taxon>
        <taxon>Bacillota</taxon>
        <taxon>Clostridia</taxon>
        <taxon>Eubacteriales</taxon>
        <taxon>Clostridiaceae</taxon>
        <taxon>Clostridium</taxon>
    </lineage>
</organism>
<dbReference type="PIRSF" id="PIRSF018968">
    <property type="entry name" value="ABC_permease_BceB"/>
    <property type="match status" value="1"/>
</dbReference>
<keyword evidence="2 6" id="KW-1003">Cell membrane</keyword>
<dbReference type="InterPro" id="IPR003838">
    <property type="entry name" value="ABC3_permease_C"/>
</dbReference>
<evidence type="ECO:0000256" key="5">
    <source>
        <dbReference type="ARBA" id="ARBA00023136"/>
    </source>
</evidence>
<comment type="subcellular location">
    <subcellularLocation>
        <location evidence="1 6">Cell membrane</location>
        <topology evidence="1 6">Multi-pass membrane protein</topology>
    </subcellularLocation>
</comment>
<sequence length="663" mass="74123">MYSRLALRNMKRSLKDYTIYFLTLVFGVCIFYTFNSIESQKVMMEVNSYQESGFEMISKVMEVASVFISFILGFLIIYANGYLIKRRKKEFGVYMTLGMEKRSISKILFMETIIIGLISLGIGLILGMFLSQGLSILTAKMFQTKLTSFKFIFSKSACVKTIGCFGLIYIVVFLFNSISIGKINLIDLITSSRKNQKVTIKNIWVSFIIFILSITTLGIAYYMVLKQGVAELNGFNLIPIILGCIGTFLFFFSLSGFLLKIAQSNKKSYLKDLNMFVLRQINSKINTTFISMTFICLMIFFAICTLSAGLGVSKSLNNDIKDLTQFDVTLTSNIGNKDIEKALKESNLDINKYAEKYVKYCTYGSNIGFKDFFTEDGMKKGSSFYPVATNQSIPVIKLSDFNNIMRMIGKAEIKLNKHEYASYTNATSLTKIIQESLDRKTKININGPSLDPSKNKVIEVTTSNSTIKNANDMCVFIVEDSAVDGLNIIKSSLNLNFKGDKLAMEKGFNKEVKGLIDRNKNTILVFEKEVILASSTGIGVVVSYLAIYIGVIFLITSAAVLALQQLSESADNIERYKLLRKIGVDDKMINKSILTQVGIYFMMPLSLAIVHSIVGLKIVSNVVSVVGNENIIKYILITSLILLTIYGGYFAATYNGAKKMVKS</sequence>
<evidence type="ECO:0000313" key="9">
    <source>
        <dbReference type="Proteomes" id="UP000198619"/>
    </source>
</evidence>
<keyword evidence="5 6" id="KW-0472">Membrane</keyword>
<dbReference type="EMBL" id="FOKI01000007">
    <property type="protein sequence ID" value="SFA97247.1"/>
    <property type="molecule type" value="Genomic_DNA"/>
</dbReference>
<protein>
    <submittedName>
        <fullName evidence="8">Putative ABC transport system permease protein</fullName>
    </submittedName>
</protein>
<comment type="similarity">
    <text evidence="6">Belongs to the ABC-4 integral membrane protein family.</text>
</comment>
<keyword evidence="9" id="KW-1185">Reference proteome</keyword>
<feature type="transmembrane region" description="Helical" evidence="6">
    <location>
        <begin position="237"/>
        <end position="259"/>
    </location>
</feature>
<proteinExistence type="inferred from homology"/>
<keyword evidence="4 6" id="KW-1133">Transmembrane helix</keyword>